<dbReference type="SUPFAM" id="SSF51735">
    <property type="entry name" value="NAD(P)-binding Rossmann-fold domains"/>
    <property type="match status" value="1"/>
</dbReference>
<comment type="caution">
    <text evidence="2">The sequence shown here is derived from an EMBL/GenBank/DDBJ whole genome shotgun (WGS) entry which is preliminary data.</text>
</comment>
<gene>
    <name evidence="2" type="ORF">ET989_12855</name>
</gene>
<sequence>MRVLVIGGAGRVAQWVVPHLRKLHEVTTFDRAQPADIVGDAMSPDMVAAAVAGMDAIIHMAVVVPRGDDQTEPAVLREAWAINVGSWWVALQQGRLAGVSRFVYGSTLSVHARFGVQLMPEVSTQDPDSTLPYGFSKRVAEAAGALYATQFGLHVTALRLAFPTSDEAAPRWVRPATGEICDARLPDGTVLPAASAAYVAQHVERGLVFDGTFQVLDVVAPGTPWEP</sequence>
<dbReference type="Pfam" id="PF01370">
    <property type="entry name" value="Epimerase"/>
    <property type="match status" value="1"/>
</dbReference>
<organism evidence="2 3">
    <name type="scientific">Propioniciclava sinopodophylli</name>
    <dbReference type="NCBI Taxonomy" id="1837344"/>
    <lineage>
        <taxon>Bacteria</taxon>
        <taxon>Bacillati</taxon>
        <taxon>Actinomycetota</taxon>
        <taxon>Actinomycetes</taxon>
        <taxon>Propionibacteriales</taxon>
        <taxon>Propionibacteriaceae</taxon>
        <taxon>Propioniciclava</taxon>
    </lineage>
</organism>
<evidence type="ECO:0000259" key="1">
    <source>
        <dbReference type="Pfam" id="PF01370"/>
    </source>
</evidence>
<name>A0A4Q9KCT7_9ACTN</name>
<proteinExistence type="predicted"/>
<feature type="domain" description="NAD-dependent epimerase/dehydratase" evidence="1">
    <location>
        <begin position="3"/>
        <end position="161"/>
    </location>
</feature>
<evidence type="ECO:0000313" key="3">
    <source>
        <dbReference type="Proteomes" id="UP000292373"/>
    </source>
</evidence>
<dbReference type="InterPro" id="IPR036291">
    <property type="entry name" value="NAD(P)-bd_dom_sf"/>
</dbReference>
<protein>
    <submittedName>
        <fullName evidence="2">NAD(P)-dependent oxidoreductase</fullName>
    </submittedName>
</protein>
<dbReference type="Proteomes" id="UP000292373">
    <property type="component" value="Unassembled WGS sequence"/>
</dbReference>
<dbReference type="EMBL" id="SDMQ01000015">
    <property type="protein sequence ID" value="TBT83020.1"/>
    <property type="molecule type" value="Genomic_DNA"/>
</dbReference>
<accession>A0A4Q9KCT7</accession>
<dbReference type="AlphaFoldDB" id="A0A4Q9KCT7"/>
<evidence type="ECO:0000313" key="2">
    <source>
        <dbReference type="EMBL" id="TBT83020.1"/>
    </source>
</evidence>
<keyword evidence="3" id="KW-1185">Reference proteome</keyword>
<dbReference type="Gene3D" id="3.40.50.720">
    <property type="entry name" value="NAD(P)-binding Rossmann-like Domain"/>
    <property type="match status" value="1"/>
</dbReference>
<dbReference type="RefSeq" id="WP_131169622.1">
    <property type="nucleotide sequence ID" value="NZ_SDMQ01000015.1"/>
</dbReference>
<dbReference type="InterPro" id="IPR001509">
    <property type="entry name" value="Epimerase_deHydtase"/>
</dbReference>
<dbReference type="OrthoDB" id="8770295at2"/>
<reference evidence="2 3" key="1">
    <citation type="submission" date="2019-01" db="EMBL/GenBank/DDBJ databases">
        <title>Lactibacter flavus gen. nov., sp. nov., a novel bacterium of the family Propionibacteriaceae isolated from raw milk and dairy products.</title>
        <authorList>
            <person name="Huptas C."/>
            <person name="Wenning M."/>
            <person name="Breitenwieser F."/>
            <person name="Doll E."/>
            <person name="Von Neubeck M."/>
            <person name="Busse H.-J."/>
            <person name="Scherer S."/>
        </authorList>
    </citation>
    <scope>NUCLEOTIDE SEQUENCE [LARGE SCALE GENOMIC DNA]</scope>
    <source>
        <strain evidence="2 3">KCTC 33808</strain>
    </source>
</reference>